<gene>
    <name evidence="1" type="ORF">OPR82_21865</name>
</gene>
<organism evidence="1 2">
    <name type="scientific">Ochrobactrum chromiisoli</name>
    <dbReference type="NCBI Taxonomy" id="2993941"/>
    <lineage>
        <taxon>Bacteria</taxon>
        <taxon>Pseudomonadati</taxon>
        <taxon>Pseudomonadota</taxon>
        <taxon>Alphaproteobacteria</taxon>
        <taxon>Hyphomicrobiales</taxon>
        <taxon>Brucellaceae</taxon>
        <taxon>Brucella/Ochrobactrum group</taxon>
        <taxon>Ochrobactrum</taxon>
    </lineage>
</organism>
<evidence type="ECO:0000313" key="2">
    <source>
        <dbReference type="Proteomes" id="UP001301216"/>
    </source>
</evidence>
<sequence>MTAAATIRKGDLMRYADVANKKGCQIIVKRGDTVITVNPDEKKKEVGGIDYERPVL</sequence>
<reference evidence="1 2" key="1">
    <citation type="submission" date="2022-11" db="EMBL/GenBank/DDBJ databases">
        <title>Brucella sp. YY2X, whole genome shotgun sequencing project.</title>
        <authorList>
            <person name="Yang Y."/>
        </authorList>
    </citation>
    <scope>NUCLEOTIDE SEQUENCE [LARGE SCALE GENOMIC DNA]</scope>
    <source>
        <strain evidence="1 2">YY2X</strain>
    </source>
</reference>
<dbReference type="Proteomes" id="UP001301216">
    <property type="component" value="Unassembled WGS sequence"/>
</dbReference>
<dbReference type="RefSeq" id="WP_265987085.1">
    <property type="nucleotide sequence ID" value="NZ_JAPHAV010000028.1"/>
</dbReference>
<evidence type="ECO:0000313" key="1">
    <source>
        <dbReference type="EMBL" id="MCX2699349.1"/>
    </source>
</evidence>
<keyword evidence="2" id="KW-1185">Reference proteome</keyword>
<comment type="caution">
    <text evidence="1">The sequence shown here is derived from an EMBL/GenBank/DDBJ whole genome shotgun (WGS) entry which is preliminary data.</text>
</comment>
<proteinExistence type="predicted"/>
<accession>A0ABT3QUQ7</accession>
<name>A0ABT3QUQ7_9HYPH</name>
<protein>
    <submittedName>
        <fullName evidence="1">Uncharacterized protein</fullName>
    </submittedName>
</protein>
<dbReference type="EMBL" id="JAPHAV010000028">
    <property type="protein sequence ID" value="MCX2699349.1"/>
    <property type="molecule type" value="Genomic_DNA"/>
</dbReference>